<feature type="domain" description="AMMECR1" evidence="1">
    <location>
        <begin position="4"/>
        <end position="185"/>
    </location>
</feature>
<evidence type="ECO:0000313" key="2">
    <source>
        <dbReference type="EMBL" id="BBP01613.1"/>
    </source>
</evidence>
<dbReference type="PANTHER" id="PTHR13016:SF0">
    <property type="entry name" value="AMME SYNDROME CANDIDATE GENE 1 PROTEIN"/>
    <property type="match status" value="1"/>
</dbReference>
<dbReference type="NCBIfam" id="TIGR04335">
    <property type="entry name" value="AmmeMemoSam_A"/>
    <property type="match status" value="1"/>
</dbReference>
<keyword evidence="3" id="KW-1185">Reference proteome</keyword>
<dbReference type="InterPro" id="IPR027623">
    <property type="entry name" value="AmmeMemoSam_A"/>
</dbReference>
<dbReference type="InterPro" id="IPR023473">
    <property type="entry name" value="AMMECR1"/>
</dbReference>
<organism evidence="2 3">
    <name type="scientific">Sulfuriferula nivalis</name>
    <dbReference type="NCBI Taxonomy" id="2675298"/>
    <lineage>
        <taxon>Bacteria</taxon>
        <taxon>Pseudomonadati</taxon>
        <taxon>Pseudomonadota</taxon>
        <taxon>Betaproteobacteria</taxon>
        <taxon>Nitrosomonadales</taxon>
        <taxon>Sulfuricellaceae</taxon>
        <taxon>Sulfuriferula</taxon>
    </lineage>
</organism>
<evidence type="ECO:0000313" key="3">
    <source>
        <dbReference type="Proteomes" id="UP000463939"/>
    </source>
</evidence>
<accession>A0A809S9Y5</accession>
<dbReference type="SUPFAM" id="SSF143447">
    <property type="entry name" value="AMMECR1-like"/>
    <property type="match status" value="1"/>
</dbReference>
<dbReference type="InterPro" id="IPR002733">
    <property type="entry name" value="AMMECR1_domain"/>
</dbReference>
<dbReference type="InterPro" id="IPR027485">
    <property type="entry name" value="AMMECR1_N"/>
</dbReference>
<protein>
    <recommendedName>
        <fullName evidence="1">AMMECR1 domain-containing protein</fullName>
    </recommendedName>
</protein>
<dbReference type="Proteomes" id="UP000463939">
    <property type="component" value="Chromosome"/>
</dbReference>
<reference evidence="3" key="1">
    <citation type="submission" date="2019-11" db="EMBL/GenBank/DDBJ databases">
        <title>Isolation and characterization of a novel species in the genus Sulfuriferula.</title>
        <authorList>
            <person name="Mochizuki J."/>
            <person name="Kojima H."/>
            <person name="Fukui M."/>
        </authorList>
    </citation>
    <scope>NUCLEOTIDE SEQUENCE [LARGE SCALE GENOMIC DNA]</scope>
    <source>
        <strain evidence="3">SGTM</strain>
    </source>
</reference>
<dbReference type="AlphaFoldDB" id="A0A809S9Y5"/>
<dbReference type="Pfam" id="PF01871">
    <property type="entry name" value="AMMECR1"/>
    <property type="match status" value="1"/>
</dbReference>
<dbReference type="KEGG" id="sniv:SFSGTM_23210"/>
<dbReference type="InterPro" id="IPR036071">
    <property type="entry name" value="AMMECR1_dom_sf"/>
</dbReference>
<dbReference type="NCBIfam" id="TIGR00296">
    <property type="entry name" value="TIGR00296 family protein"/>
    <property type="match status" value="1"/>
</dbReference>
<dbReference type="PANTHER" id="PTHR13016">
    <property type="entry name" value="AMMECR1 HOMOLOG"/>
    <property type="match status" value="1"/>
</dbReference>
<gene>
    <name evidence="2" type="ORF">SFSGTM_23210</name>
</gene>
<sequence>MQNNHGLTLLQIARAAILQKFGLIMLTDEHADWLQEQGACFVTLTQHGELRGCIGTLEAHRSLLADVKANAQAAAFHDPRFNPLAQTELDSIEIEVSLLSAMQAMQFSSEADALAQLQPGIDGVVFEFGNYRSTFLPQVWEQLPEPVEFMAHLKHKAGLNPKFWDKNVKLYRYTVSKWSEAGLIK</sequence>
<name>A0A809S9Y5_9PROT</name>
<dbReference type="PROSITE" id="PS51112">
    <property type="entry name" value="AMMECR1"/>
    <property type="match status" value="1"/>
</dbReference>
<proteinExistence type="predicted"/>
<evidence type="ECO:0000259" key="1">
    <source>
        <dbReference type="PROSITE" id="PS51112"/>
    </source>
</evidence>
<dbReference type="Gene3D" id="3.30.1490.150">
    <property type="entry name" value="Hypothetical protein ph0010, domain 2"/>
    <property type="match status" value="1"/>
</dbReference>
<dbReference type="EMBL" id="AP021881">
    <property type="protein sequence ID" value="BBP01613.1"/>
    <property type="molecule type" value="Genomic_DNA"/>
</dbReference>
<dbReference type="Gene3D" id="3.30.700.20">
    <property type="entry name" value="Hypothetical protein ph0010, domain 1"/>
    <property type="match status" value="1"/>
</dbReference>
<dbReference type="RefSeq" id="WP_174237416.1">
    <property type="nucleotide sequence ID" value="NZ_AP021881.1"/>
</dbReference>